<dbReference type="InParanoid" id="D5GFX2"/>
<dbReference type="Proteomes" id="UP000006911">
    <property type="component" value="Unassembled WGS sequence"/>
</dbReference>
<name>D5GFX2_TUBMM</name>
<gene>
    <name evidence="1" type="ORF">GSTUM_00001921001</name>
</gene>
<organism evidence="1 2">
    <name type="scientific">Tuber melanosporum (strain Mel28)</name>
    <name type="common">Perigord black truffle</name>
    <dbReference type="NCBI Taxonomy" id="656061"/>
    <lineage>
        <taxon>Eukaryota</taxon>
        <taxon>Fungi</taxon>
        <taxon>Dikarya</taxon>
        <taxon>Ascomycota</taxon>
        <taxon>Pezizomycotina</taxon>
        <taxon>Pezizomycetes</taxon>
        <taxon>Pezizales</taxon>
        <taxon>Tuberaceae</taxon>
        <taxon>Tuber</taxon>
    </lineage>
</organism>
<evidence type="ECO:0000313" key="1">
    <source>
        <dbReference type="EMBL" id="CAZ83415.1"/>
    </source>
</evidence>
<dbReference type="GeneID" id="9181764"/>
<reference evidence="1 2" key="1">
    <citation type="journal article" date="2010" name="Nature">
        <title>Perigord black truffle genome uncovers evolutionary origins and mechanisms of symbiosis.</title>
        <authorList>
            <person name="Martin F."/>
            <person name="Kohler A."/>
            <person name="Murat C."/>
            <person name="Balestrini R."/>
            <person name="Coutinho P.M."/>
            <person name="Jaillon O."/>
            <person name="Montanini B."/>
            <person name="Morin E."/>
            <person name="Noel B."/>
            <person name="Percudani R."/>
            <person name="Porcel B."/>
            <person name="Rubini A."/>
            <person name="Amicucci A."/>
            <person name="Amselem J."/>
            <person name="Anthouard V."/>
            <person name="Arcioni S."/>
            <person name="Artiguenave F."/>
            <person name="Aury J.M."/>
            <person name="Ballario P."/>
            <person name="Bolchi A."/>
            <person name="Brenna A."/>
            <person name="Brun A."/>
            <person name="Buee M."/>
            <person name="Cantarel B."/>
            <person name="Chevalier G."/>
            <person name="Couloux A."/>
            <person name="Da Silva C."/>
            <person name="Denoeud F."/>
            <person name="Duplessis S."/>
            <person name="Ghignone S."/>
            <person name="Hilselberger B."/>
            <person name="Iotti M."/>
            <person name="Marcais B."/>
            <person name="Mello A."/>
            <person name="Miranda M."/>
            <person name="Pacioni G."/>
            <person name="Quesneville H."/>
            <person name="Riccioni C."/>
            <person name="Ruotolo R."/>
            <person name="Splivallo R."/>
            <person name="Stocchi V."/>
            <person name="Tisserant E."/>
            <person name="Viscomi A.R."/>
            <person name="Zambonelli A."/>
            <person name="Zampieri E."/>
            <person name="Henrissat B."/>
            <person name="Lebrun M.H."/>
            <person name="Paolocci F."/>
            <person name="Bonfante P."/>
            <person name="Ottonello S."/>
            <person name="Wincker P."/>
        </authorList>
    </citation>
    <scope>NUCLEOTIDE SEQUENCE [LARGE SCALE GENOMIC DNA]</scope>
    <source>
        <strain evidence="1 2">Mel28</strain>
    </source>
</reference>
<protein>
    <submittedName>
        <fullName evidence="1">(Perigord truffle) hypothetical protein</fullName>
    </submittedName>
</protein>
<dbReference type="RefSeq" id="XP_002839224.1">
    <property type="nucleotide sequence ID" value="XM_002839178.1"/>
</dbReference>
<evidence type="ECO:0000313" key="2">
    <source>
        <dbReference type="Proteomes" id="UP000006911"/>
    </source>
</evidence>
<accession>D5GFX2</accession>
<keyword evidence="2" id="KW-1185">Reference proteome</keyword>
<dbReference type="AlphaFoldDB" id="D5GFX2"/>
<dbReference type="EMBL" id="FN430222">
    <property type="protein sequence ID" value="CAZ83415.1"/>
    <property type="molecule type" value="Genomic_DNA"/>
</dbReference>
<dbReference type="KEGG" id="tml:GSTUM_00001921001"/>
<proteinExistence type="predicted"/>
<dbReference type="HOGENOM" id="CLU_2759643_0_0_1"/>
<sequence length="70" mass="7649">MPGHLRNLPCPTSYRGLFLFHPPIYLSPSSLHFPGTSFTTNTIIRTLLIAGGVLVTSSASKSSFPYRGIR</sequence>